<comment type="subunit">
    <text evidence="11">Homodimer. The cytoplasmic dynein 1 complex consists of two catalytic heavy chains (HCs) and a number of non-catalytic subunits presented by intermediate chains (ICs).</text>
</comment>
<accession>A0A8C9VCR7</accession>
<dbReference type="SUPFAM" id="SSF52540">
    <property type="entry name" value="P-loop containing nucleoside triphosphate hydrolases"/>
    <property type="match status" value="1"/>
</dbReference>
<evidence type="ECO:0000256" key="5">
    <source>
        <dbReference type="ARBA" id="ARBA00022701"/>
    </source>
</evidence>
<evidence type="ECO:0000313" key="14">
    <source>
        <dbReference type="Proteomes" id="UP000694397"/>
    </source>
</evidence>
<keyword evidence="9 11" id="KW-0505">Motor protein</keyword>
<keyword evidence="10 11" id="KW-0206">Cytoskeleton</keyword>
<dbReference type="AlphaFoldDB" id="A0A8C9VCR7"/>
<evidence type="ECO:0000256" key="9">
    <source>
        <dbReference type="ARBA" id="ARBA00023175"/>
    </source>
</evidence>
<evidence type="ECO:0000256" key="2">
    <source>
        <dbReference type="ARBA" id="ARBA00006831"/>
    </source>
</evidence>
<keyword evidence="8 11" id="KW-0243">Dynein</keyword>
<dbReference type="Proteomes" id="UP000694397">
    <property type="component" value="Chromosome 23"/>
</dbReference>
<evidence type="ECO:0000256" key="10">
    <source>
        <dbReference type="ARBA" id="ARBA00023212"/>
    </source>
</evidence>
<keyword evidence="5 11" id="KW-0493">Microtubule</keyword>
<feature type="region of interest" description="Disordered" evidence="12">
    <location>
        <begin position="88"/>
        <end position="114"/>
    </location>
</feature>
<proteinExistence type="inferred from homology"/>
<dbReference type="PANTHER" id="PTHR12688">
    <property type="entry name" value="DYNEIN LIGHT INTERMEDIATE CHAIN"/>
    <property type="match status" value="1"/>
</dbReference>
<evidence type="ECO:0000256" key="3">
    <source>
        <dbReference type="ARBA" id="ARBA00022448"/>
    </source>
</evidence>
<evidence type="ECO:0000256" key="1">
    <source>
        <dbReference type="ARBA" id="ARBA00004245"/>
    </source>
</evidence>
<dbReference type="CDD" id="cd00882">
    <property type="entry name" value="Ras_like_GTPase"/>
    <property type="match status" value="1"/>
</dbReference>
<dbReference type="GO" id="GO:0005874">
    <property type="term" value="C:microtubule"/>
    <property type="evidence" value="ECO:0007669"/>
    <property type="project" value="UniProtKB-KW"/>
</dbReference>
<dbReference type="Gene3D" id="3.40.50.300">
    <property type="entry name" value="P-loop containing nucleotide triphosphate hydrolases"/>
    <property type="match status" value="1"/>
</dbReference>
<dbReference type="GO" id="GO:0005524">
    <property type="term" value="F:ATP binding"/>
    <property type="evidence" value="ECO:0007669"/>
    <property type="project" value="UniProtKB-KW"/>
</dbReference>
<organism evidence="13 14">
    <name type="scientific">Scleropages formosus</name>
    <name type="common">Asian bonytongue</name>
    <name type="synonym">Osteoglossum formosum</name>
    <dbReference type="NCBI Taxonomy" id="113540"/>
    <lineage>
        <taxon>Eukaryota</taxon>
        <taxon>Metazoa</taxon>
        <taxon>Chordata</taxon>
        <taxon>Craniata</taxon>
        <taxon>Vertebrata</taxon>
        <taxon>Euteleostomi</taxon>
        <taxon>Actinopterygii</taxon>
        <taxon>Neopterygii</taxon>
        <taxon>Teleostei</taxon>
        <taxon>Osteoglossocephala</taxon>
        <taxon>Osteoglossomorpha</taxon>
        <taxon>Osteoglossiformes</taxon>
        <taxon>Osteoglossidae</taxon>
        <taxon>Scleropages</taxon>
    </lineage>
</organism>
<dbReference type="Ensembl" id="ENSSFOT00015042536.1">
    <property type="protein sequence ID" value="ENSSFOP00015042954.1"/>
    <property type="gene ID" value="ENSSFOG00015023670.2"/>
</dbReference>
<reference evidence="13" key="2">
    <citation type="submission" date="2025-08" db="UniProtKB">
        <authorList>
            <consortium name="Ensembl"/>
        </authorList>
    </citation>
    <scope>IDENTIFICATION</scope>
</reference>
<sequence>MHCMWLCSKASTSTNECKCEHEKVQYYMQMQRTCGSSHRCGRTEEPSCGANVGAARPRARRSRALSMVLSRRCSGRGNANTAGAALEHRGAVEPSGDPPRARSLVDTSGLPPARLQPTKMAALDRSCSASVQRAAGNALPQGPSGDEDDGHNLWSSILSEVSAHSRSKLPSGKSVLVLGDVGCGKTTLVARLQGVEEYLKGRGLEYLYFNVHDDDIDDDTRCNAWVLDGDLYHKGLQKFAVNRDNVSDSAALLVVDMSRPWTAMDSLQKWAGVLREHIDRLRLPPESMRDMERKLVRQFQEYMEPGGDLSSSPQRRNITTSDTDGESVLLPLGESTLTHNLGVPLIVVCTKCDAVSSLEKEQDYRDEHFDFIQSHIRRFCLQYGATLLYTSVKENKNLDILYKYLVHRLYGFPFSIAAQVVEKDAVFIPAGWENEKKIAILHENFQTIKVEDNFEDVIVKPPVRKFVHEKEILAEDDQVFLTKLQSLTAKQPAAAAGRPMDTSSRAPGGSPRTTNRSAATNAGSAMPMQTGGQTSEGVLANFFNSLLTKKAGSTVPGGSPAGGGVSTPGTVRKSGSKLGLTDVQAELDRISSKSDPDAPSTTSVAPPGDTEES</sequence>
<dbReference type="Pfam" id="PF05783">
    <property type="entry name" value="DLIC"/>
    <property type="match status" value="1"/>
</dbReference>
<dbReference type="GO" id="GO:0000226">
    <property type="term" value="P:microtubule cytoskeleton organization"/>
    <property type="evidence" value="ECO:0007669"/>
    <property type="project" value="TreeGrafter"/>
</dbReference>
<reference evidence="13" key="3">
    <citation type="submission" date="2025-09" db="UniProtKB">
        <authorList>
            <consortium name="Ensembl"/>
        </authorList>
    </citation>
    <scope>IDENTIFICATION</scope>
</reference>
<evidence type="ECO:0000256" key="8">
    <source>
        <dbReference type="ARBA" id="ARBA00023017"/>
    </source>
</evidence>
<comment type="similarity">
    <text evidence="2 11">Belongs to the dynein light intermediate chain family.</text>
</comment>
<reference evidence="13 14" key="1">
    <citation type="submission" date="2019-04" db="EMBL/GenBank/DDBJ databases">
        <authorList>
            <consortium name="Wellcome Sanger Institute Data Sharing"/>
        </authorList>
    </citation>
    <scope>NUCLEOTIDE SEQUENCE [LARGE SCALE GENOMIC DNA]</scope>
</reference>
<dbReference type="GO" id="GO:0007018">
    <property type="term" value="P:microtubule-based movement"/>
    <property type="evidence" value="ECO:0007669"/>
    <property type="project" value="InterPro"/>
</dbReference>
<keyword evidence="6 11" id="KW-0547">Nucleotide-binding</keyword>
<keyword evidence="4 11" id="KW-0963">Cytoplasm</keyword>
<evidence type="ECO:0000256" key="7">
    <source>
        <dbReference type="ARBA" id="ARBA00022840"/>
    </source>
</evidence>
<dbReference type="KEGG" id="sfm:108927967"/>
<keyword evidence="3 11" id="KW-0813">Transport</keyword>
<dbReference type="InterPro" id="IPR008467">
    <property type="entry name" value="Dynein1_light_intermed_chain"/>
</dbReference>
<feature type="region of interest" description="Disordered" evidence="12">
    <location>
        <begin position="553"/>
        <end position="613"/>
    </location>
</feature>
<protein>
    <recommendedName>
        <fullName evidence="11">Dynein light intermediate chain</fullName>
    </recommendedName>
</protein>
<evidence type="ECO:0000256" key="12">
    <source>
        <dbReference type="SAM" id="MobiDB-lite"/>
    </source>
</evidence>
<dbReference type="GO" id="GO:0005813">
    <property type="term" value="C:centrosome"/>
    <property type="evidence" value="ECO:0007669"/>
    <property type="project" value="TreeGrafter"/>
</dbReference>
<evidence type="ECO:0000256" key="4">
    <source>
        <dbReference type="ARBA" id="ARBA00022490"/>
    </source>
</evidence>
<comment type="subcellular location">
    <subcellularLocation>
        <location evidence="1 11">Cytoplasm</location>
        <location evidence="1 11">Cytoskeleton</location>
    </subcellularLocation>
</comment>
<dbReference type="GeneTree" id="ENSGT00390000008295"/>
<feature type="region of interest" description="Disordered" evidence="12">
    <location>
        <begin position="304"/>
        <end position="325"/>
    </location>
</feature>
<gene>
    <name evidence="13" type="primary">DYNC1LI1</name>
    <name evidence="13" type="synonym">LOC108927967</name>
</gene>
<dbReference type="InterPro" id="IPR027417">
    <property type="entry name" value="P-loop_NTPase"/>
</dbReference>
<comment type="function">
    <text evidence="11">Acts as one of several non-catalytic accessory components of the cytoplasmic dynein 1 complex that are thought to be involved in linking dynein to cargos and to adapter proteins that regulate dynein function. Cytoplasmic dynein 1 acts as a motor for the intracellular retrograde motility of vesicles and organelles along microtubules. May play a role in binding dynein to membranous organelles or chromosomes.</text>
</comment>
<evidence type="ECO:0000256" key="6">
    <source>
        <dbReference type="ARBA" id="ARBA00022741"/>
    </source>
</evidence>
<keyword evidence="14" id="KW-1185">Reference proteome</keyword>
<feature type="compositionally biased region" description="Polar residues" evidence="12">
    <location>
        <begin position="309"/>
        <end position="322"/>
    </location>
</feature>
<evidence type="ECO:0000256" key="11">
    <source>
        <dbReference type="RuleBase" id="RU366047"/>
    </source>
</evidence>
<feature type="region of interest" description="Disordered" evidence="12">
    <location>
        <begin position="132"/>
        <end position="151"/>
    </location>
</feature>
<dbReference type="InterPro" id="IPR022780">
    <property type="entry name" value="Dynein_light_int_chain"/>
</dbReference>
<dbReference type="PRINTS" id="PR00449">
    <property type="entry name" value="RASTRNSFRMNG"/>
</dbReference>
<evidence type="ECO:0000313" key="13">
    <source>
        <dbReference type="Ensembl" id="ENSSFOP00015042954.1"/>
    </source>
</evidence>
<feature type="compositionally biased region" description="Basic and acidic residues" evidence="12">
    <location>
        <begin position="586"/>
        <end position="596"/>
    </location>
</feature>
<feature type="compositionally biased region" description="Polar residues" evidence="12">
    <location>
        <begin position="501"/>
        <end position="523"/>
    </location>
</feature>
<name>A0A8C9VCR7_SCLFO</name>
<dbReference type="GO" id="GO:0005868">
    <property type="term" value="C:cytoplasmic dynein complex"/>
    <property type="evidence" value="ECO:0007669"/>
    <property type="project" value="UniProtKB-UniRule"/>
</dbReference>
<feature type="region of interest" description="Disordered" evidence="12">
    <location>
        <begin position="491"/>
        <end position="533"/>
    </location>
</feature>
<dbReference type="PANTHER" id="PTHR12688:SF2">
    <property type="entry name" value="CYTOPLASMIC DYNEIN 1 LIGHT INTERMEDIATE CHAIN 1"/>
    <property type="match status" value="1"/>
</dbReference>
<dbReference type="GO" id="GO:0045504">
    <property type="term" value="F:dynein heavy chain binding"/>
    <property type="evidence" value="ECO:0007669"/>
    <property type="project" value="TreeGrafter"/>
</dbReference>
<keyword evidence="7 11" id="KW-0067">ATP-binding</keyword>